<dbReference type="InterPro" id="IPR001597">
    <property type="entry name" value="ArAA_b-elim_lyase/Thr_aldolase"/>
</dbReference>
<dbReference type="SUPFAM" id="SSF53383">
    <property type="entry name" value="PLP-dependent transferases"/>
    <property type="match status" value="1"/>
</dbReference>
<comment type="cofactor">
    <cofactor evidence="1 5">
        <name>pyridoxal 5'-phosphate</name>
        <dbReference type="ChEBI" id="CHEBI:597326"/>
    </cofactor>
</comment>
<evidence type="ECO:0000256" key="1">
    <source>
        <dbReference type="ARBA" id="ARBA00001933"/>
    </source>
</evidence>
<comment type="similarity">
    <text evidence="2 5">Belongs to the threonine aldolase family.</text>
</comment>
<dbReference type="InterPro" id="IPR015422">
    <property type="entry name" value="PyrdxlP-dep_Trfase_small"/>
</dbReference>
<proteinExistence type="inferred from homology"/>
<protein>
    <recommendedName>
        <fullName evidence="5">L-threonine aldolase</fullName>
        <ecNumber evidence="5">4.1.2.48</ecNumber>
    </recommendedName>
</protein>
<dbReference type="Gene3D" id="3.90.1150.10">
    <property type="entry name" value="Aspartate Aminotransferase, domain 1"/>
    <property type="match status" value="1"/>
</dbReference>
<dbReference type="PANTHER" id="PTHR48097:SF5">
    <property type="entry name" value="LOW SPECIFICITY L-THREONINE ALDOLASE"/>
    <property type="match status" value="1"/>
</dbReference>
<dbReference type="GO" id="GO:0006567">
    <property type="term" value="P:L-threonine catabolic process"/>
    <property type="evidence" value="ECO:0007669"/>
    <property type="project" value="UniProtKB-UniRule"/>
</dbReference>
<name>A0AAW9RY18_9HYPH</name>
<dbReference type="PANTHER" id="PTHR48097">
    <property type="entry name" value="L-THREONINE ALDOLASE-RELATED"/>
    <property type="match status" value="1"/>
</dbReference>
<comment type="catalytic activity">
    <reaction evidence="5">
        <text>L-allo-threonine = acetaldehyde + glycine</text>
        <dbReference type="Rhea" id="RHEA:26209"/>
        <dbReference type="ChEBI" id="CHEBI:15343"/>
        <dbReference type="ChEBI" id="CHEBI:57305"/>
        <dbReference type="ChEBI" id="CHEBI:58585"/>
        <dbReference type="EC" id="4.1.2.48"/>
    </reaction>
</comment>
<evidence type="ECO:0000313" key="7">
    <source>
        <dbReference type="EMBL" id="MEJ8573840.1"/>
    </source>
</evidence>
<dbReference type="AlphaFoldDB" id="A0AAW9RY18"/>
<comment type="function">
    <text evidence="5">Catalyzes the cleavage of L-allo-threonine and L-threonine to glycine and acetaldehyde.</text>
</comment>
<evidence type="ECO:0000259" key="6">
    <source>
        <dbReference type="Pfam" id="PF01212"/>
    </source>
</evidence>
<evidence type="ECO:0000256" key="5">
    <source>
        <dbReference type="PIRNR" id="PIRNR038940"/>
    </source>
</evidence>
<dbReference type="InterPro" id="IPR015421">
    <property type="entry name" value="PyrdxlP-dep_Trfase_major"/>
</dbReference>
<accession>A0AAW9RY18</accession>
<evidence type="ECO:0000313" key="8">
    <source>
        <dbReference type="Proteomes" id="UP001378188"/>
    </source>
</evidence>
<dbReference type="InterPro" id="IPR015424">
    <property type="entry name" value="PyrdxlP-dep_Trfase"/>
</dbReference>
<comment type="caution">
    <text evidence="7">The sequence shown here is derived from an EMBL/GenBank/DDBJ whole genome shotgun (WGS) entry which is preliminary data.</text>
</comment>
<dbReference type="Proteomes" id="UP001378188">
    <property type="component" value="Unassembled WGS sequence"/>
</dbReference>
<reference evidence="7 8" key="1">
    <citation type="submission" date="2024-02" db="EMBL/GenBank/DDBJ databases">
        <title>Genome analysis and characterization of Microbaculum marinisediminis sp. nov., isolated from marine sediment.</title>
        <authorList>
            <person name="Du Z.-J."/>
            <person name="Ye Y.-Q."/>
            <person name="Zhang Z.-R."/>
            <person name="Yuan S.-M."/>
            <person name="Zhang X.-Y."/>
        </authorList>
    </citation>
    <scope>NUCLEOTIDE SEQUENCE [LARGE SCALE GENOMIC DNA]</scope>
    <source>
        <strain evidence="7 8">SDUM1044001</strain>
    </source>
</reference>
<dbReference type="Pfam" id="PF01212">
    <property type="entry name" value="Beta_elim_lyase"/>
    <property type="match status" value="1"/>
</dbReference>
<keyword evidence="5" id="KW-0456">Lyase</keyword>
<sequence length="352" mass="37426">MNFASDNTAGISERILKAINEASTGFAGSYGGDDATRALEARFAEVFETDLTVFPLATGTAANALSIATITPPWRAVLCSENAHIMTDECGAAEMFTGGAKLIGLAGRNAKYSARTLAERLETWPPGAPHHTQPASLSLSQASEFGSVWQPDELAEIGEVARAHGLKVHMDGARFANAVASLQCAPADITWRAGVDILSFGATKNGALAAEAIVVFDKELAASLPFRRMKTGHLLSKGRFLAVQLLAYLEDGHWLKLAGHSNAMATRLAEAIEASPKARLAAPVEANEVFAYLDHTVHEALQTAGADYHEWPMSVPDKEDPPREGEVLARFVASFQTSGQEVGRFAQVIGGL</sequence>
<gene>
    <name evidence="7" type="ORF">V3328_20300</name>
</gene>
<comment type="catalytic activity">
    <reaction evidence="5">
        <text>L-threonine = acetaldehyde + glycine</text>
        <dbReference type="Rhea" id="RHEA:19625"/>
        <dbReference type="ChEBI" id="CHEBI:15343"/>
        <dbReference type="ChEBI" id="CHEBI:57305"/>
        <dbReference type="ChEBI" id="CHEBI:57926"/>
        <dbReference type="EC" id="4.1.2.48"/>
    </reaction>
</comment>
<evidence type="ECO:0000256" key="4">
    <source>
        <dbReference type="ARBA" id="ARBA00022898"/>
    </source>
</evidence>
<dbReference type="GO" id="GO:0004793">
    <property type="term" value="F:threonine aldolase activity"/>
    <property type="evidence" value="ECO:0007669"/>
    <property type="project" value="UniProtKB-UniRule"/>
</dbReference>
<keyword evidence="4 5" id="KW-0663">Pyridoxal phosphate</keyword>
<dbReference type="InterPro" id="IPR026273">
    <property type="entry name" value="Low_specificity_L-TA_bact"/>
</dbReference>
<dbReference type="EMBL" id="JAZHOF010000009">
    <property type="protein sequence ID" value="MEJ8573840.1"/>
    <property type="molecule type" value="Genomic_DNA"/>
</dbReference>
<dbReference type="EC" id="4.1.2.48" evidence="5"/>
<feature type="domain" description="Aromatic amino acid beta-eliminating lyase/threonine aldolase" evidence="6">
    <location>
        <begin position="3"/>
        <end position="294"/>
    </location>
</feature>
<keyword evidence="8" id="KW-1185">Reference proteome</keyword>
<organism evidence="7 8">
    <name type="scientific">Microbaculum marinum</name>
    <dbReference type="NCBI Taxonomy" id="1764581"/>
    <lineage>
        <taxon>Bacteria</taxon>
        <taxon>Pseudomonadati</taxon>
        <taxon>Pseudomonadota</taxon>
        <taxon>Alphaproteobacteria</taxon>
        <taxon>Hyphomicrobiales</taxon>
        <taxon>Tepidamorphaceae</taxon>
        <taxon>Microbaculum</taxon>
    </lineage>
</organism>
<evidence type="ECO:0000256" key="3">
    <source>
        <dbReference type="ARBA" id="ARBA00011881"/>
    </source>
</evidence>
<evidence type="ECO:0000256" key="2">
    <source>
        <dbReference type="ARBA" id="ARBA00006966"/>
    </source>
</evidence>
<dbReference type="Gene3D" id="3.40.640.10">
    <property type="entry name" value="Type I PLP-dependent aspartate aminotransferase-like (Major domain)"/>
    <property type="match status" value="1"/>
</dbReference>
<comment type="subunit">
    <text evidence="3">Homotetramer.</text>
</comment>
<dbReference type="PIRSF" id="PIRSF038940">
    <property type="entry name" value="Low_specificity_LTA"/>
    <property type="match status" value="1"/>
</dbReference>
<dbReference type="RefSeq" id="WP_340331542.1">
    <property type="nucleotide sequence ID" value="NZ_JAZHOF010000009.1"/>
</dbReference>